<evidence type="ECO:0000313" key="2">
    <source>
        <dbReference type="EMBL" id="MEQ2174900.1"/>
    </source>
</evidence>
<gene>
    <name evidence="2" type="ORF">GOODEAATRI_012465</name>
</gene>
<organism evidence="2 3">
    <name type="scientific">Goodea atripinnis</name>
    <dbReference type="NCBI Taxonomy" id="208336"/>
    <lineage>
        <taxon>Eukaryota</taxon>
        <taxon>Metazoa</taxon>
        <taxon>Chordata</taxon>
        <taxon>Craniata</taxon>
        <taxon>Vertebrata</taxon>
        <taxon>Euteleostomi</taxon>
        <taxon>Actinopterygii</taxon>
        <taxon>Neopterygii</taxon>
        <taxon>Teleostei</taxon>
        <taxon>Neoteleostei</taxon>
        <taxon>Acanthomorphata</taxon>
        <taxon>Ovalentaria</taxon>
        <taxon>Atherinomorphae</taxon>
        <taxon>Cyprinodontiformes</taxon>
        <taxon>Goodeidae</taxon>
        <taxon>Goodea</taxon>
    </lineage>
</organism>
<protein>
    <submittedName>
        <fullName evidence="2">Uncharacterized protein</fullName>
    </submittedName>
</protein>
<dbReference type="EMBL" id="JAHRIO010050775">
    <property type="protein sequence ID" value="MEQ2174900.1"/>
    <property type="molecule type" value="Genomic_DNA"/>
</dbReference>
<accession>A0ABV0NUE7</accession>
<reference evidence="2 3" key="1">
    <citation type="submission" date="2021-06" db="EMBL/GenBank/DDBJ databases">
        <authorList>
            <person name="Palmer J.M."/>
        </authorList>
    </citation>
    <scope>NUCLEOTIDE SEQUENCE [LARGE SCALE GENOMIC DNA]</scope>
    <source>
        <strain evidence="2 3">GA_2019</strain>
        <tissue evidence="2">Muscle</tissue>
    </source>
</reference>
<dbReference type="Proteomes" id="UP001476798">
    <property type="component" value="Unassembled WGS sequence"/>
</dbReference>
<evidence type="ECO:0000313" key="3">
    <source>
        <dbReference type="Proteomes" id="UP001476798"/>
    </source>
</evidence>
<keyword evidence="1" id="KW-0472">Membrane</keyword>
<feature type="transmembrane region" description="Helical" evidence="1">
    <location>
        <begin position="41"/>
        <end position="65"/>
    </location>
</feature>
<keyword evidence="1" id="KW-1133">Transmembrane helix</keyword>
<sequence>MHLRSLWQPVWHHVTVKDNQSQSMGQCWETKIQDRGSNYKFMLLVTFIHALPKMSVHFYVVGFFFNHHLVYASLDDCLLYRMYRRKNMNAFFPFLGLTD</sequence>
<proteinExistence type="predicted"/>
<keyword evidence="3" id="KW-1185">Reference proteome</keyword>
<evidence type="ECO:0000256" key="1">
    <source>
        <dbReference type="SAM" id="Phobius"/>
    </source>
</evidence>
<comment type="caution">
    <text evidence="2">The sequence shown here is derived from an EMBL/GenBank/DDBJ whole genome shotgun (WGS) entry which is preliminary data.</text>
</comment>
<keyword evidence="1" id="KW-0812">Transmembrane</keyword>
<name>A0ABV0NUE7_9TELE</name>